<accession>A0ABV3BXD9</accession>
<comment type="similarity">
    <text evidence="1">Belongs to the ROK (NagC/XylR) family.</text>
</comment>
<proteinExistence type="inferred from homology"/>
<dbReference type="InterPro" id="IPR000600">
    <property type="entry name" value="ROK"/>
</dbReference>
<dbReference type="EMBL" id="JBEYXV010000020">
    <property type="protein sequence ID" value="MEU6825415.1"/>
    <property type="molecule type" value="Genomic_DNA"/>
</dbReference>
<dbReference type="Gene3D" id="3.30.420.40">
    <property type="match status" value="2"/>
</dbReference>
<dbReference type="Pfam" id="PF00480">
    <property type="entry name" value="ROK"/>
    <property type="match status" value="1"/>
</dbReference>
<dbReference type="InterPro" id="IPR036388">
    <property type="entry name" value="WH-like_DNA-bd_sf"/>
</dbReference>
<name>A0ABV3BXD9_9ACTN</name>
<dbReference type="Proteomes" id="UP001551176">
    <property type="component" value="Unassembled WGS sequence"/>
</dbReference>
<sequence length="424" mass="44471">MVNRSAQDIRCLNRFEVLRRFYAAADARTRQDLAAETGLSFATVANLTAELLDAGVLMEAGRDGSSGGRPRTLLTVNADRGALVGVDVAETSVRTELFDLALRELAVDERPLAPGDVTPDHVTQQIVAGVTAVLASAGLHQDSVLGVGISIPGLVERDRGVSAYSPYWAWRDVPMRDLLLDRIDLPIHLDNPLKASTLAEMWFGAGREADDLVVVTLRSGVGAGFALGGALYRGTTNSAGEWGHTCLVFGGRKCRCGRLGCVEAYVGTPGIAETLRGVAPDDPLLASDGDDSALLAGLAARAANKDGVAIEVIRQTGAYLGAAVGNLVNLFNPEVLVLGDQIADHLGELLLSETRATLADHALAQPLRAVSVRVSPLPHDAVSRGAAAFALEGFLDDRELFGPVSRSRTARTRAKAGAGAGAEE</sequence>
<evidence type="ECO:0000313" key="3">
    <source>
        <dbReference type="Proteomes" id="UP001551176"/>
    </source>
</evidence>
<dbReference type="Gene3D" id="1.10.10.10">
    <property type="entry name" value="Winged helix-like DNA-binding domain superfamily/Winged helix DNA-binding domain"/>
    <property type="match status" value="1"/>
</dbReference>
<protein>
    <submittedName>
        <fullName evidence="2">ROK family protein</fullName>
    </submittedName>
</protein>
<dbReference type="PROSITE" id="PS01125">
    <property type="entry name" value="ROK"/>
    <property type="match status" value="1"/>
</dbReference>
<evidence type="ECO:0000256" key="1">
    <source>
        <dbReference type="ARBA" id="ARBA00006479"/>
    </source>
</evidence>
<evidence type="ECO:0000313" key="2">
    <source>
        <dbReference type="EMBL" id="MEU6825415.1"/>
    </source>
</evidence>
<organism evidence="2 3">
    <name type="scientific">Streptomyces atriruber</name>
    <dbReference type="NCBI Taxonomy" id="545121"/>
    <lineage>
        <taxon>Bacteria</taxon>
        <taxon>Bacillati</taxon>
        <taxon>Actinomycetota</taxon>
        <taxon>Actinomycetes</taxon>
        <taxon>Kitasatosporales</taxon>
        <taxon>Streptomycetaceae</taxon>
        <taxon>Streptomyces</taxon>
    </lineage>
</organism>
<dbReference type="InterPro" id="IPR043129">
    <property type="entry name" value="ATPase_NBD"/>
</dbReference>
<dbReference type="SUPFAM" id="SSF53067">
    <property type="entry name" value="Actin-like ATPase domain"/>
    <property type="match status" value="1"/>
</dbReference>
<dbReference type="SUPFAM" id="SSF46785">
    <property type="entry name" value="Winged helix' DNA-binding domain"/>
    <property type="match status" value="1"/>
</dbReference>
<reference evidence="2 3" key="1">
    <citation type="submission" date="2024-06" db="EMBL/GenBank/DDBJ databases">
        <title>The Natural Products Discovery Center: Release of the First 8490 Sequenced Strains for Exploring Actinobacteria Biosynthetic Diversity.</title>
        <authorList>
            <person name="Kalkreuter E."/>
            <person name="Kautsar S.A."/>
            <person name="Yang D."/>
            <person name="Bader C.D."/>
            <person name="Teijaro C.N."/>
            <person name="Fluegel L."/>
            <person name="Davis C.M."/>
            <person name="Simpson J.R."/>
            <person name="Lauterbach L."/>
            <person name="Steele A.D."/>
            <person name="Gui C."/>
            <person name="Meng S."/>
            <person name="Li G."/>
            <person name="Viehrig K."/>
            <person name="Ye F."/>
            <person name="Su P."/>
            <person name="Kiefer A.F."/>
            <person name="Nichols A."/>
            <person name="Cepeda A.J."/>
            <person name="Yan W."/>
            <person name="Fan B."/>
            <person name="Jiang Y."/>
            <person name="Adhikari A."/>
            <person name="Zheng C.-J."/>
            <person name="Schuster L."/>
            <person name="Cowan T.M."/>
            <person name="Smanski M.J."/>
            <person name="Chevrette M.G."/>
            <person name="De Carvalho L.P.S."/>
            <person name="Shen B."/>
        </authorList>
    </citation>
    <scope>NUCLEOTIDE SEQUENCE [LARGE SCALE GENOMIC DNA]</scope>
    <source>
        <strain evidence="2 3">NPDC046838</strain>
    </source>
</reference>
<dbReference type="InterPro" id="IPR049874">
    <property type="entry name" value="ROK_cs"/>
</dbReference>
<comment type="caution">
    <text evidence="2">The sequence shown here is derived from an EMBL/GenBank/DDBJ whole genome shotgun (WGS) entry which is preliminary data.</text>
</comment>
<keyword evidence="3" id="KW-1185">Reference proteome</keyword>
<dbReference type="PANTHER" id="PTHR18964">
    <property type="entry name" value="ROK (REPRESSOR, ORF, KINASE) FAMILY"/>
    <property type="match status" value="1"/>
</dbReference>
<dbReference type="InterPro" id="IPR036390">
    <property type="entry name" value="WH_DNA-bd_sf"/>
</dbReference>
<dbReference type="RefSeq" id="WP_359355806.1">
    <property type="nucleotide sequence ID" value="NZ_JBEYXV010000020.1"/>
</dbReference>
<dbReference type="PANTHER" id="PTHR18964:SF149">
    <property type="entry name" value="BIFUNCTIONAL UDP-N-ACETYLGLUCOSAMINE 2-EPIMERASE_N-ACETYLMANNOSAMINE KINASE"/>
    <property type="match status" value="1"/>
</dbReference>
<gene>
    <name evidence="2" type="ORF">ABZ921_32760</name>
</gene>